<dbReference type="GO" id="GO:0043190">
    <property type="term" value="C:ATP-binding cassette (ABC) transporter complex"/>
    <property type="evidence" value="ECO:0007669"/>
    <property type="project" value="InterPro"/>
</dbReference>
<evidence type="ECO:0000256" key="7">
    <source>
        <dbReference type="ARBA" id="ARBA00022989"/>
    </source>
</evidence>
<dbReference type="InterPro" id="IPR043429">
    <property type="entry name" value="ArtM/GltK/GlnP/TcyL/YhdX-like"/>
</dbReference>
<reference evidence="11 12" key="1">
    <citation type="journal article" date="2014" name="FEMS Microbiol. Lett.">
        <title>Genome sequencing analysis reveals virulence-related gene content of Ochrobactrum intermedium strain 229E, a urease-positive strain isolated from the human gastric niche.</title>
        <authorList>
            <person name="Kulkarni G.J."/>
            <person name="Shetty S."/>
            <person name="Dharne M.S."/>
            <person name="Shouche Y.S."/>
        </authorList>
    </citation>
    <scope>NUCLEOTIDE SEQUENCE [LARGE SCALE GENOMIC DNA]</scope>
    <source>
        <strain evidence="11 12">229E</strain>
    </source>
</reference>
<dbReference type="NCBIfam" id="TIGR01726">
    <property type="entry name" value="HEQRo_perm_3TM"/>
    <property type="match status" value="1"/>
</dbReference>
<dbReference type="InterPro" id="IPR000515">
    <property type="entry name" value="MetI-like"/>
</dbReference>
<dbReference type="CDD" id="cd06261">
    <property type="entry name" value="TM_PBP2"/>
    <property type="match status" value="1"/>
</dbReference>
<comment type="similarity">
    <text evidence="2">Belongs to the binding-protein-dependent transport system permease family. HisMQ subfamily.</text>
</comment>
<dbReference type="Proteomes" id="UP000016842">
    <property type="component" value="Unassembled WGS sequence"/>
</dbReference>
<proteinExistence type="inferred from homology"/>
<feature type="transmembrane region" description="Helical" evidence="9">
    <location>
        <begin position="54"/>
        <end position="76"/>
    </location>
</feature>
<sequence>MNFLDLPFMFDSFVELCRGIPLTLQLMALSVISGAVLATILATMRLSGNLILDLIARGYIFVLRGTPLLVQLYIIYYGLSQFPELRRSFLWPFLREPYWCAVLALALNTAAYSAEIIRGGVLSVATGQIEAARAYGMSGFTLVRRILAPPQALRQMLPAYSNEVILMVKSTALASTITMMEVTGLAAKLISATYRPVEVFICAGAIYLLLNFVVTRIFKLLEYRLSAAQRQPVIVHAAGGNS</sequence>
<evidence type="ECO:0000259" key="10">
    <source>
        <dbReference type="PROSITE" id="PS50928"/>
    </source>
</evidence>
<evidence type="ECO:0000256" key="8">
    <source>
        <dbReference type="ARBA" id="ARBA00023136"/>
    </source>
</evidence>
<evidence type="ECO:0000313" key="12">
    <source>
        <dbReference type="Proteomes" id="UP000016842"/>
    </source>
</evidence>
<dbReference type="EMBL" id="ASXJ01000094">
    <property type="protein sequence ID" value="ERM02291.1"/>
    <property type="molecule type" value="Genomic_DNA"/>
</dbReference>
<evidence type="ECO:0000256" key="9">
    <source>
        <dbReference type="RuleBase" id="RU363032"/>
    </source>
</evidence>
<comment type="subcellular location">
    <subcellularLocation>
        <location evidence="1">Cell inner membrane</location>
        <topology evidence="1">Multi-pass membrane protein</topology>
    </subcellularLocation>
    <subcellularLocation>
        <location evidence="9">Cell membrane</location>
        <topology evidence="9">Multi-pass membrane protein</topology>
    </subcellularLocation>
</comment>
<protein>
    <submittedName>
        <fullName evidence="11">Amino acid ABC transporter permease</fullName>
    </submittedName>
</protein>
<accession>U4VHM0</accession>
<keyword evidence="5" id="KW-0997">Cell inner membrane</keyword>
<dbReference type="PATRIC" id="fig|1337887.3.peg.1907"/>
<gene>
    <name evidence="11" type="ORF">Q644_17525</name>
</gene>
<dbReference type="PANTHER" id="PTHR30614:SF10">
    <property type="entry name" value="ARGININE ABC TRANSPORTER PERMEASE PROTEIN ARTM"/>
    <property type="match status" value="1"/>
</dbReference>
<evidence type="ECO:0000256" key="4">
    <source>
        <dbReference type="ARBA" id="ARBA00022475"/>
    </source>
</evidence>
<dbReference type="GO" id="GO:0006865">
    <property type="term" value="P:amino acid transport"/>
    <property type="evidence" value="ECO:0007669"/>
    <property type="project" value="TreeGrafter"/>
</dbReference>
<dbReference type="PROSITE" id="PS50928">
    <property type="entry name" value="ABC_TM1"/>
    <property type="match status" value="1"/>
</dbReference>
<dbReference type="PANTHER" id="PTHR30614">
    <property type="entry name" value="MEMBRANE COMPONENT OF AMINO ACID ABC TRANSPORTER"/>
    <property type="match status" value="1"/>
</dbReference>
<feature type="transmembrane region" description="Helical" evidence="9">
    <location>
        <begin position="193"/>
        <end position="214"/>
    </location>
</feature>
<evidence type="ECO:0000256" key="6">
    <source>
        <dbReference type="ARBA" id="ARBA00022692"/>
    </source>
</evidence>
<evidence type="ECO:0000313" key="11">
    <source>
        <dbReference type="EMBL" id="ERM02291.1"/>
    </source>
</evidence>
<keyword evidence="7 9" id="KW-1133">Transmembrane helix</keyword>
<dbReference type="AlphaFoldDB" id="U4VHM0"/>
<feature type="transmembrane region" description="Helical" evidence="9">
    <location>
        <begin position="20"/>
        <end position="42"/>
    </location>
</feature>
<dbReference type="SUPFAM" id="SSF161098">
    <property type="entry name" value="MetI-like"/>
    <property type="match status" value="1"/>
</dbReference>
<keyword evidence="6 9" id="KW-0812">Transmembrane</keyword>
<keyword evidence="3 9" id="KW-0813">Transport</keyword>
<dbReference type="GO" id="GO:0022857">
    <property type="term" value="F:transmembrane transporter activity"/>
    <property type="evidence" value="ECO:0007669"/>
    <property type="project" value="InterPro"/>
</dbReference>
<evidence type="ECO:0000256" key="5">
    <source>
        <dbReference type="ARBA" id="ARBA00022519"/>
    </source>
</evidence>
<evidence type="ECO:0000256" key="2">
    <source>
        <dbReference type="ARBA" id="ARBA00010072"/>
    </source>
</evidence>
<dbReference type="InterPro" id="IPR010065">
    <property type="entry name" value="AA_ABC_transptr_permease_3TM"/>
</dbReference>
<dbReference type="Gene3D" id="1.10.3720.10">
    <property type="entry name" value="MetI-like"/>
    <property type="match status" value="1"/>
</dbReference>
<name>U4VHM0_9HYPH</name>
<dbReference type="InterPro" id="IPR035906">
    <property type="entry name" value="MetI-like_sf"/>
</dbReference>
<evidence type="ECO:0000256" key="3">
    <source>
        <dbReference type="ARBA" id="ARBA00022448"/>
    </source>
</evidence>
<evidence type="ECO:0000256" key="1">
    <source>
        <dbReference type="ARBA" id="ARBA00004429"/>
    </source>
</evidence>
<organism evidence="11 12">
    <name type="scientific">Brucella intermedia 229E</name>
    <dbReference type="NCBI Taxonomy" id="1337887"/>
    <lineage>
        <taxon>Bacteria</taxon>
        <taxon>Pseudomonadati</taxon>
        <taxon>Pseudomonadota</taxon>
        <taxon>Alphaproteobacteria</taxon>
        <taxon>Hyphomicrobiales</taxon>
        <taxon>Brucellaceae</taxon>
        <taxon>Brucella/Ochrobactrum group</taxon>
        <taxon>Brucella</taxon>
    </lineage>
</organism>
<feature type="domain" description="ABC transmembrane type-1" evidence="10">
    <location>
        <begin position="20"/>
        <end position="218"/>
    </location>
</feature>
<keyword evidence="8 9" id="KW-0472">Membrane</keyword>
<comment type="caution">
    <text evidence="11">The sequence shown here is derived from an EMBL/GenBank/DDBJ whole genome shotgun (WGS) entry which is preliminary data.</text>
</comment>
<keyword evidence="4" id="KW-1003">Cell membrane</keyword>
<dbReference type="Pfam" id="PF00528">
    <property type="entry name" value="BPD_transp_1"/>
    <property type="match status" value="1"/>
</dbReference>